<dbReference type="InterPro" id="IPR042465">
    <property type="entry name" value="XXLT1"/>
</dbReference>
<dbReference type="PANTHER" id="PTHR46612">
    <property type="entry name" value="XYLOSIDE XYLOSYLTRANSFERASE 1"/>
    <property type="match status" value="1"/>
</dbReference>
<dbReference type="Gene3D" id="3.90.550.10">
    <property type="entry name" value="Spore Coat Polysaccharide Biosynthesis Protein SpsA, Chain A"/>
    <property type="match status" value="1"/>
</dbReference>
<proteinExistence type="predicted"/>
<keyword evidence="2" id="KW-1185">Reference proteome</keyword>
<organism evidence="1 2">
    <name type="scientific">Haemaphysalis longicornis</name>
    <name type="common">Bush tick</name>
    <dbReference type="NCBI Taxonomy" id="44386"/>
    <lineage>
        <taxon>Eukaryota</taxon>
        <taxon>Metazoa</taxon>
        <taxon>Ecdysozoa</taxon>
        <taxon>Arthropoda</taxon>
        <taxon>Chelicerata</taxon>
        <taxon>Arachnida</taxon>
        <taxon>Acari</taxon>
        <taxon>Parasitiformes</taxon>
        <taxon>Ixodida</taxon>
        <taxon>Ixodoidea</taxon>
        <taxon>Ixodidae</taxon>
        <taxon>Haemaphysalinae</taxon>
        <taxon>Haemaphysalis</taxon>
    </lineage>
</organism>
<evidence type="ECO:0000313" key="1">
    <source>
        <dbReference type="EMBL" id="KAH9378030.1"/>
    </source>
</evidence>
<dbReference type="PANTHER" id="PTHR46612:SF1">
    <property type="entry name" value="XYLOSIDE XYLOSYLTRANSFERASE 1"/>
    <property type="match status" value="1"/>
</dbReference>
<evidence type="ECO:0000313" key="2">
    <source>
        <dbReference type="Proteomes" id="UP000821853"/>
    </source>
</evidence>
<accession>A0A9J6GHR9</accession>
<reference evidence="1 2" key="1">
    <citation type="journal article" date="2020" name="Cell">
        <title>Large-Scale Comparative Analyses of Tick Genomes Elucidate Their Genetic Diversity and Vector Capacities.</title>
        <authorList>
            <consortium name="Tick Genome and Microbiome Consortium (TIGMIC)"/>
            <person name="Jia N."/>
            <person name="Wang J."/>
            <person name="Shi W."/>
            <person name="Du L."/>
            <person name="Sun Y."/>
            <person name="Zhan W."/>
            <person name="Jiang J.F."/>
            <person name="Wang Q."/>
            <person name="Zhang B."/>
            <person name="Ji P."/>
            <person name="Bell-Sakyi L."/>
            <person name="Cui X.M."/>
            <person name="Yuan T.T."/>
            <person name="Jiang B.G."/>
            <person name="Yang W.F."/>
            <person name="Lam T.T."/>
            <person name="Chang Q.C."/>
            <person name="Ding S.J."/>
            <person name="Wang X.J."/>
            <person name="Zhu J.G."/>
            <person name="Ruan X.D."/>
            <person name="Zhao L."/>
            <person name="Wei J.T."/>
            <person name="Ye R.Z."/>
            <person name="Que T.C."/>
            <person name="Du C.H."/>
            <person name="Zhou Y.H."/>
            <person name="Cheng J.X."/>
            <person name="Dai P.F."/>
            <person name="Guo W.B."/>
            <person name="Han X.H."/>
            <person name="Huang E.J."/>
            <person name="Li L.F."/>
            <person name="Wei W."/>
            <person name="Gao Y.C."/>
            <person name="Liu J.Z."/>
            <person name="Shao H.Z."/>
            <person name="Wang X."/>
            <person name="Wang C.C."/>
            <person name="Yang T.C."/>
            <person name="Huo Q.B."/>
            <person name="Li W."/>
            <person name="Chen H.Y."/>
            <person name="Chen S.E."/>
            <person name="Zhou L.G."/>
            <person name="Ni X.B."/>
            <person name="Tian J.H."/>
            <person name="Sheng Y."/>
            <person name="Liu T."/>
            <person name="Pan Y.S."/>
            <person name="Xia L.Y."/>
            <person name="Li J."/>
            <person name="Zhao F."/>
            <person name="Cao W.C."/>
        </authorList>
    </citation>
    <scope>NUCLEOTIDE SEQUENCE [LARGE SCALE GENOMIC DNA]</scope>
    <source>
        <strain evidence="1">HaeL-2018</strain>
    </source>
</reference>
<dbReference type="OMA" id="HAWCEGG"/>
<dbReference type="SUPFAM" id="SSF53448">
    <property type="entry name" value="Nucleotide-diphospho-sugar transferases"/>
    <property type="match status" value="1"/>
</dbReference>
<dbReference type="AlphaFoldDB" id="A0A9J6GHR9"/>
<dbReference type="InterPro" id="IPR029044">
    <property type="entry name" value="Nucleotide-diphossugar_trans"/>
</dbReference>
<sequence>MLENTTGVSRIGRYYYGALHCDPKSGAPLRVAFVIGCGETGSSAYDNVVDQLGEALDSLLLHSSRSLHVDVAVPPGYIHDLHILMEHLTPRMMPNVAAVVDLFPLEMLLDISSDNKSTTVATKIPQSDPLLPLCTALHKVFQVPRLLAMAPTVLFHADVAVLWAEFDLFSDGAVFALAREQSASPPTMSGGNYGYNAAVALLDLDAARRSQKYSRLSVQNMAATYGWTGKAVLQDQDFYTMAACSEPSLLHQLPCSWNRQVPAKDNSPPKGVKGVRDLNRANMTRLHAWCEGGTYICSAHCLQDD</sequence>
<dbReference type="EMBL" id="JABSTR010000008">
    <property type="protein sequence ID" value="KAH9378030.1"/>
    <property type="molecule type" value="Genomic_DNA"/>
</dbReference>
<dbReference type="VEuPathDB" id="VectorBase:HLOH_056864"/>
<dbReference type="Proteomes" id="UP000821853">
    <property type="component" value="Unassembled WGS sequence"/>
</dbReference>
<dbReference type="GO" id="GO:0016266">
    <property type="term" value="P:protein O-linked glycosylation via N-acetyl-galactosamine"/>
    <property type="evidence" value="ECO:0007669"/>
    <property type="project" value="TreeGrafter"/>
</dbReference>
<dbReference type="OrthoDB" id="6509035at2759"/>
<gene>
    <name evidence="1" type="ORF">HPB48_021181</name>
</gene>
<name>A0A9J6GHR9_HAELO</name>
<dbReference type="GO" id="GO:0005789">
    <property type="term" value="C:endoplasmic reticulum membrane"/>
    <property type="evidence" value="ECO:0007669"/>
    <property type="project" value="TreeGrafter"/>
</dbReference>
<protein>
    <submittedName>
        <fullName evidence="1">Uncharacterized protein</fullName>
    </submittedName>
</protein>
<dbReference type="GO" id="GO:0140560">
    <property type="term" value="F:xylosyl alpha-1,3-xylosyltransferase activity"/>
    <property type="evidence" value="ECO:0007669"/>
    <property type="project" value="TreeGrafter"/>
</dbReference>
<comment type="caution">
    <text evidence="1">The sequence shown here is derived from an EMBL/GenBank/DDBJ whole genome shotgun (WGS) entry which is preliminary data.</text>
</comment>